<proteinExistence type="predicted"/>
<dbReference type="Proteomes" id="UP000323000">
    <property type="component" value="Chromosome 9"/>
</dbReference>
<dbReference type="EMBL" id="VAHF01000009">
    <property type="protein sequence ID" value="TXG53622.1"/>
    <property type="molecule type" value="Genomic_DNA"/>
</dbReference>
<organism evidence="1 2">
    <name type="scientific">Acer yangbiense</name>
    <dbReference type="NCBI Taxonomy" id="1000413"/>
    <lineage>
        <taxon>Eukaryota</taxon>
        <taxon>Viridiplantae</taxon>
        <taxon>Streptophyta</taxon>
        <taxon>Embryophyta</taxon>
        <taxon>Tracheophyta</taxon>
        <taxon>Spermatophyta</taxon>
        <taxon>Magnoliopsida</taxon>
        <taxon>eudicotyledons</taxon>
        <taxon>Gunneridae</taxon>
        <taxon>Pentapetalae</taxon>
        <taxon>rosids</taxon>
        <taxon>malvids</taxon>
        <taxon>Sapindales</taxon>
        <taxon>Sapindaceae</taxon>
        <taxon>Hippocastanoideae</taxon>
        <taxon>Acereae</taxon>
        <taxon>Acer</taxon>
    </lineage>
</organism>
<dbReference type="AlphaFoldDB" id="A0A5C7HAP0"/>
<name>A0A5C7HAP0_9ROSI</name>
<gene>
    <name evidence="1" type="ORF">EZV62_018878</name>
</gene>
<reference evidence="2" key="1">
    <citation type="journal article" date="2019" name="Gigascience">
        <title>De novo genome assembly of the endangered Acer yangbiense, a plant species with extremely small populations endemic to Yunnan Province, China.</title>
        <authorList>
            <person name="Yang J."/>
            <person name="Wariss H.M."/>
            <person name="Tao L."/>
            <person name="Zhang R."/>
            <person name="Yun Q."/>
            <person name="Hollingsworth P."/>
            <person name="Dao Z."/>
            <person name="Luo G."/>
            <person name="Guo H."/>
            <person name="Ma Y."/>
            <person name="Sun W."/>
        </authorList>
    </citation>
    <scope>NUCLEOTIDE SEQUENCE [LARGE SCALE GENOMIC DNA]</scope>
    <source>
        <strain evidence="2">cv. Malutang</strain>
    </source>
</reference>
<protein>
    <submittedName>
        <fullName evidence="1">Uncharacterized protein</fullName>
    </submittedName>
</protein>
<evidence type="ECO:0000313" key="2">
    <source>
        <dbReference type="Proteomes" id="UP000323000"/>
    </source>
</evidence>
<dbReference type="OrthoDB" id="1433808at2759"/>
<comment type="caution">
    <text evidence="1">The sequence shown here is derived from an EMBL/GenBank/DDBJ whole genome shotgun (WGS) entry which is preliminary data.</text>
</comment>
<evidence type="ECO:0000313" key="1">
    <source>
        <dbReference type="EMBL" id="TXG53622.1"/>
    </source>
</evidence>
<keyword evidence="2" id="KW-1185">Reference proteome</keyword>
<sequence length="191" mass="21794">MKMIKAMKKLKFWSRKKRKKYSLDPYFDYHCQLPSTYHHHHSYSCSYSSSSVQPSAPPLPPWLEPELTHNDDEPPSWVQSVVPEEELVYASQTTHTMFTCQENDAQETSPMLPVESTPSSYYQQYNMDPNQVYGLPVLQKNSSITNIESKSSGGAFGCFVKFGLNLVGCFCPCLSIREGEAHHNRLKLHPA</sequence>
<accession>A0A5C7HAP0</accession>